<feature type="transmembrane region" description="Helical" evidence="1">
    <location>
        <begin position="101"/>
        <end position="122"/>
    </location>
</feature>
<feature type="transmembrane region" description="Helical" evidence="1">
    <location>
        <begin position="134"/>
        <end position="159"/>
    </location>
</feature>
<dbReference type="Pfam" id="PF05552">
    <property type="entry name" value="MS_channel_1st_1"/>
    <property type="match status" value="4"/>
</dbReference>
<feature type="transmembrane region" description="Helical" evidence="1">
    <location>
        <begin position="424"/>
        <end position="441"/>
    </location>
</feature>
<protein>
    <submittedName>
        <fullName evidence="2">Mechanosensitive ion channel</fullName>
    </submittedName>
</protein>
<proteinExistence type="predicted"/>
<feature type="transmembrane region" description="Helical" evidence="1">
    <location>
        <begin position="525"/>
        <end position="546"/>
    </location>
</feature>
<dbReference type="InterPro" id="IPR008910">
    <property type="entry name" value="MSC_TM_helix"/>
</dbReference>
<dbReference type="RefSeq" id="WP_254011155.1">
    <property type="nucleotide sequence ID" value="NZ_JAMZMM010000050.1"/>
</dbReference>
<feature type="transmembrane region" description="Helical" evidence="1">
    <location>
        <begin position="44"/>
        <end position="65"/>
    </location>
</feature>
<keyword evidence="1" id="KW-1133">Transmembrane helix</keyword>
<dbReference type="GO" id="GO:0008381">
    <property type="term" value="F:mechanosensitive monoatomic ion channel activity"/>
    <property type="evidence" value="ECO:0007669"/>
    <property type="project" value="InterPro"/>
</dbReference>
<accession>A0AAE3GR69</accession>
<dbReference type="EMBL" id="JAMZMM010000050">
    <property type="protein sequence ID" value="MCP2728358.1"/>
    <property type="molecule type" value="Genomic_DNA"/>
</dbReference>
<dbReference type="NCBIfam" id="NF033912">
    <property type="entry name" value="msc"/>
    <property type="match status" value="1"/>
</dbReference>
<keyword evidence="3" id="KW-1185">Reference proteome</keyword>
<dbReference type="PANTHER" id="PTHR30221">
    <property type="entry name" value="SMALL-CONDUCTANCE MECHANOSENSITIVE CHANNEL"/>
    <property type="match status" value="1"/>
</dbReference>
<comment type="caution">
    <text evidence="2">The sequence shown here is derived from an EMBL/GenBank/DDBJ whole genome shotgun (WGS) entry which is preliminary data.</text>
</comment>
<keyword evidence="1" id="KW-0472">Membrane</keyword>
<feature type="transmembrane region" description="Helical" evidence="1">
    <location>
        <begin position="499"/>
        <end position="519"/>
    </location>
</feature>
<organism evidence="2 3">
    <name type="scientific">Limnofasciculus baicalensis BBK-W-15</name>
    <dbReference type="NCBI Taxonomy" id="2699891"/>
    <lineage>
        <taxon>Bacteria</taxon>
        <taxon>Bacillati</taxon>
        <taxon>Cyanobacteriota</taxon>
        <taxon>Cyanophyceae</taxon>
        <taxon>Coleofasciculales</taxon>
        <taxon>Coleofasciculaceae</taxon>
        <taxon>Limnofasciculus</taxon>
        <taxon>Limnofasciculus baicalensis</taxon>
    </lineage>
</organism>
<evidence type="ECO:0000256" key="1">
    <source>
        <dbReference type="SAM" id="Phobius"/>
    </source>
</evidence>
<name>A0AAE3GR69_9CYAN</name>
<reference evidence="2" key="1">
    <citation type="submission" date="2022-06" db="EMBL/GenBank/DDBJ databases">
        <title>New cyanobacteria of genus Symplocastrum in benthos of Lake Baikal.</title>
        <authorList>
            <person name="Sorokovikova E."/>
            <person name="Tikhonova I."/>
            <person name="Krasnopeev A."/>
            <person name="Evseev P."/>
            <person name="Gladkikh A."/>
            <person name="Belykh O."/>
        </authorList>
    </citation>
    <scope>NUCLEOTIDE SEQUENCE</scope>
    <source>
        <strain evidence="2">BBK-W-15</strain>
    </source>
</reference>
<feature type="transmembrane region" description="Helical" evidence="1">
    <location>
        <begin position="335"/>
        <end position="353"/>
    </location>
</feature>
<feature type="transmembrane region" description="Helical" evidence="1">
    <location>
        <begin position="453"/>
        <end position="478"/>
    </location>
</feature>
<dbReference type="InterPro" id="IPR045275">
    <property type="entry name" value="MscS_archaea/bacteria_type"/>
</dbReference>
<evidence type="ECO:0000313" key="2">
    <source>
        <dbReference type="EMBL" id="MCP2728358.1"/>
    </source>
</evidence>
<dbReference type="Gene3D" id="1.10.287.1260">
    <property type="match status" value="1"/>
</dbReference>
<keyword evidence="1" id="KW-0812">Transmembrane</keyword>
<dbReference type="Proteomes" id="UP001204953">
    <property type="component" value="Unassembled WGS sequence"/>
</dbReference>
<dbReference type="PANTHER" id="PTHR30221:SF1">
    <property type="entry name" value="SMALL-CONDUCTANCE MECHANOSENSITIVE CHANNEL"/>
    <property type="match status" value="1"/>
</dbReference>
<evidence type="ECO:0000313" key="3">
    <source>
        <dbReference type="Proteomes" id="UP001204953"/>
    </source>
</evidence>
<feature type="transmembrane region" description="Helical" evidence="1">
    <location>
        <begin position="204"/>
        <end position="221"/>
    </location>
</feature>
<sequence length="569" mass="59772">MNTNWQGIIPTVGIGVPSGVHPVLAQADPVTSFVQGILQNVGGIFPNLVGAILILVAGMFIASIASSATKGLLKRTEIDNKLTNWIVGPQPGAASPKIEEWIATGVSWLVMVFTIVAVLQTLKLDVVSQPLNNFLTQILGFLPKILGGAILIAVAWVLASVVKLVTTRALRILRVDERLNQQVEGSTPSRTTDQFSLSDTVGSALYWFIFLLFLPSILSTLGLEGTLQPVQQLLNNILAILPNILGAATIGATGWLVAQVVRRIVTNLLVAAGADRLGAKFGLQGTTTSQSLSWILGTIVYVMILLPIAIAALNQLQIKAISDPAIAMLDQILSAIPKIFTASLILVIAYVLGQFVSDLVTNILTSIGFNNVFQWLGLPGKKTTTTSFPQLTPENALPGSSPPIGGQETIIQPSGTPTRTPSELVGIIVVIAIMLFATITATDILEIPSLTGIVTGILAISGQILGGLVVFAIGLYLANLAFNLIASSGSRQSKFLGQAARIAIVALVSAMALQQMGIASDIVNLAFGLLLGAIAVAIALAFGLGARDIAAVQLREWLTSFKDNGPNNQ</sequence>
<feature type="transmembrane region" description="Helical" evidence="1">
    <location>
        <begin position="233"/>
        <end position="258"/>
    </location>
</feature>
<gene>
    <name evidence="2" type="ORF">NJ959_07700</name>
</gene>
<dbReference type="AlphaFoldDB" id="A0AAE3GR69"/>
<feature type="transmembrane region" description="Helical" evidence="1">
    <location>
        <begin position="292"/>
        <end position="314"/>
    </location>
</feature>